<dbReference type="EMBL" id="UINC01081541">
    <property type="protein sequence ID" value="SVC25496.1"/>
    <property type="molecule type" value="Genomic_DNA"/>
</dbReference>
<keyword evidence="10" id="KW-0460">Magnesium</keyword>
<evidence type="ECO:0000256" key="5">
    <source>
        <dbReference type="ARBA" id="ARBA00022679"/>
    </source>
</evidence>
<evidence type="ECO:0000256" key="2">
    <source>
        <dbReference type="ARBA" id="ARBA00008142"/>
    </source>
</evidence>
<dbReference type="PROSITE" id="PS51374">
    <property type="entry name" value="NDPK_LIKE"/>
    <property type="match status" value="1"/>
</dbReference>
<dbReference type="EC" id="2.7.4.6" evidence="3"/>
<dbReference type="AlphaFoldDB" id="A0A382KMQ7"/>
<dbReference type="Pfam" id="PF00334">
    <property type="entry name" value="NDK"/>
    <property type="match status" value="1"/>
</dbReference>
<evidence type="ECO:0000256" key="6">
    <source>
        <dbReference type="ARBA" id="ARBA00022723"/>
    </source>
</evidence>
<dbReference type="GO" id="GO:0046872">
    <property type="term" value="F:metal ion binding"/>
    <property type="evidence" value="ECO:0007669"/>
    <property type="project" value="UniProtKB-KW"/>
</dbReference>
<dbReference type="GO" id="GO:0006228">
    <property type="term" value="P:UTP biosynthetic process"/>
    <property type="evidence" value="ECO:0007669"/>
    <property type="project" value="InterPro"/>
</dbReference>
<dbReference type="GO" id="GO:0006241">
    <property type="term" value="P:CTP biosynthetic process"/>
    <property type="evidence" value="ECO:0007669"/>
    <property type="project" value="InterPro"/>
</dbReference>
<feature type="domain" description="Nucleoside diphosphate kinase-like" evidence="12">
    <location>
        <begin position="1"/>
        <end position="138"/>
    </location>
</feature>
<evidence type="ECO:0000256" key="8">
    <source>
        <dbReference type="ARBA" id="ARBA00022777"/>
    </source>
</evidence>
<keyword evidence="7" id="KW-0547">Nucleotide-binding</keyword>
<comment type="similarity">
    <text evidence="2">Belongs to the NDK family.</text>
</comment>
<dbReference type="Gene3D" id="3.30.70.141">
    <property type="entry name" value="Nucleoside diphosphate kinase-like domain"/>
    <property type="match status" value="1"/>
</dbReference>
<name>A0A382KMQ7_9ZZZZ</name>
<reference evidence="13" key="1">
    <citation type="submission" date="2018-05" db="EMBL/GenBank/DDBJ databases">
        <authorList>
            <person name="Lanie J.A."/>
            <person name="Ng W.-L."/>
            <person name="Kazmierczak K.M."/>
            <person name="Andrzejewski T.M."/>
            <person name="Davidsen T.M."/>
            <person name="Wayne K.J."/>
            <person name="Tettelin H."/>
            <person name="Glass J.I."/>
            <person name="Rusch D."/>
            <person name="Podicherti R."/>
            <person name="Tsui H.-C.T."/>
            <person name="Winkler M.E."/>
        </authorList>
    </citation>
    <scope>NUCLEOTIDE SEQUENCE</scope>
</reference>
<evidence type="ECO:0000256" key="1">
    <source>
        <dbReference type="ARBA" id="ARBA00001946"/>
    </source>
</evidence>
<keyword evidence="9" id="KW-0067">ATP-binding</keyword>
<organism evidence="13">
    <name type="scientific">marine metagenome</name>
    <dbReference type="NCBI Taxonomy" id="408172"/>
    <lineage>
        <taxon>unclassified sequences</taxon>
        <taxon>metagenomes</taxon>
        <taxon>ecological metagenomes</taxon>
    </lineage>
</organism>
<keyword evidence="5" id="KW-0808">Transferase</keyword>
<accession>A0A382KMQ7</accession>
<evidence type="ECO:0000256" key="7">
    <source>
        <dbReference type="ARBA" id="ARBA00022741"/>
    </source>
</evidence>
<keyword evidence="6" id="KW-0479">Metal-binding</keyword>
<dbReference type="InterPro" id="IPR036850">
    <property type="entry name" value="NDK-like_dom_sf"/>
</dbReference>
<dbReference type="GO" id="GO:0005524">
    <property type="term" value="F:ATP binding"/>
    <property type="evidence" value="ECO:0007669"/>
    <property type="project" value="UniProtKB-KW"/>
</dbReference>
<gene>
    <name evidence="13" type="ORF">METZ01_LOCUS278350</name>
</gene>
<proteinExistence type="inferred from homology"/>
<evidence type="ECO:0000313" key="13">
    <source>
        <dbReference type="EMBL" id="SVC25496.1"/>
    </source>
</evidence>
<dbReference type="PANTHER" id="PTHR11349">
    <property type="entry name" value="NUCLEOSIDE DIPHOSPHATE KINASE"/>
    <property type="match status" value="1"/>
</dbReference>
<dbReference type="SMART" id="SM00562">
    <property type="entry name" value="NDK"/>
    <property type="match status" value="1"/>
</dbReference>
<evidence type="ECO:0000256" key="10">
    <source>
        <dbReference type="ARBA" id="ARBA00022842"/>
    </source>
</evidence>
<keyword evidence="8" id="KW-0418">Kinase</keyword>
<dbReference type="InterPro" id="IPR034907">
    <property type="entry name" value="NDK-like_dom"/>
</dbReference>
<dbReference type="GO" id="GO:0004550">
    <property type="term" value="F:nucleoside diphosphate kinase activity"/>
    <property type="evidence" value="ECO:0007669"/>
    <property type="project" value="UniProtKB-EC"/>
</dbReference>
<dbReference type="GO" id="GO:0006183">
    <property type="term" value="P:GTP biosynthetic process"/>
    <property type="evidence" value="ECO:0007669"/>
    <property type="project" value="InterPro"/>
</dbReference>
<dbReference type="PRINTS" id="PR01243">
    <property type="entry name" value="NUCDPKINASE"/>
</dbReference>
<evidence type="ECO:0000256" key="9">
    <source>
        <dbReference type="ARBA" id="ARBA00022840"/>
    </source>
</evidence>
<evidence type="ECO:0000256" key="3">
    <source>
        <dbReference type="ARBA" id="ARBA00012966"/>
    </source>
</evidence>
<protein>
    <recommendedName>
        <fullName evidence="4">Nucleoside diphosphate kinase</fullName>
        <ecNumber evidence="3">2.7.4.6</ecNumber>
    </recommendedName>
</protein>
<comment type="cofactor">
    <cofactor evidence="1">
        <name>Mg(2+)</name>
        <dbReference type="ChEBI" id="CHEBI:18420"/>
    </cofactor>
</comment>
<sequence length="140" mass="15208">MQKSLILLKPDCLGGKIVGEVIARFERAGYDIVACKMIQLDSAVLNEHYAHVADLPFFPDIAGFMSSLPVVALILQGEDVVQGVRDLLGPTDSTQAPEGTIRGDLGTDKMRNVVHASDSAESAKVEIERFFSSEEIFETV</sequence>
<evidence type="ECO:0000256" key="4">
    <source>
        <dbReference type="ARBA" id="ARBA00017632"/>
    </source>
</evidence>
<dbReference type="InterPro" id="IPR001564">
    <property type="entry name" value="Nucleoside_diP_kinase"/>
</dbReference>
<dbReference type="FunFam" id="3.30.70.141:FF:000003">
    <property type="entry name" value="Nucleoside diphosphate kinase"/>
    <property type="match status" value="1"/>
</dbReference>
<dbReference type="SUPFAM" id="SSF54919">
    <property type="entry name" value="Nucleoside diphosphate kinase, NDK"/>
    <property type="match status" value="1"/>
</dbReference>
<dbReference type="CDD" id="cd04413">
    <property type="entry name" value="NDPk_I"/>
    <property type="match status" value="1"/>
</dbReference>
<evidence type="ECO:0000259" key="12">
    <source>
        <dbReference type="SMART" id="SM00562"/>
    </source>
</evidence>
<dbReference type="NCBIfam" id="NF001908">
    <property type="entry name" value="PRK00668.1"/>
    <property type="match status" value="1"/>
</dbReference>
<evidence type="ECO:0000256" key="11">
    <source>
        <dbReference type="ARBA" id="ARBA00023080"/>
    </source>
</evidence>
<keyword evidence="11" id="KW-0546">Nucleotide metabolism</keyword>